<dbReference type="SMART" id="SM00752">
    <property type="entry name" value="HTTM"/>
    <property type="match status" value="1"/>
</dbReference>
<evidence type="ECO:0000256" key="2">
    <source>
        <dbReference type="ARBA" id="ARBA00022692"/>
    </source>
</evidence>
<organism evidence="7 8">
    <name type="scientific">Thalassococcus halodurans</name>
    <dbReference type="NCBI Taxonomy" id="373675"/>
    <lineage>
        <taxon>Bacteria</taxon>
        <taxon>Pseudomonadati</taxon>
        <taxon>Pseudomonadota</taxon>
        <taxon>Alphaproteobacteria</taxon>
        <taxon>Rhodobacterales</taxon>
        <taxon>Roseobacteraceae</taxon>
        <taxon>Thalassococcus</taxon>
    </lineage>
</organism>
<dbReference type="EMBL" id="FNUZ01000002">
    <property type="protein sequence ID" value="SEG06273.1"/>
    <property type="molecule type" value="Genomic_DNA"/>
</dbReference>
<keyword evidence="2 5" id="KW-0812">Transmembrane</keyword>
<evidence type="ECO:0000259" key="6">
    <source>
        <dbReference type="SMART" id="SM00752"/>
    </source>
</evidence>
<feature type="transmembrane region" description="Helical" evidence="5">
    <location>
        <begin position="111"/>
        <end position="128"/>
    </location>
</feature>
<evidence type="ECO:0000256" key="1">
    <source>
        <dbReference type="ARBA" id="ARBA00004127"/>
    </source>
</evidence>
<dbReference type="InterPro" id="IPR053934">
    <property type="entry name" value="HTTM_dom"/>
</dbReference>
<feature type="transmembrane region" description="Helical" evidence="5">
    <location>
        <begin position="390"/>
        <end position="410"/>
    </location>
</feature>
<dbReference type="Pfam" id="PF05090">
    <property type="entry name" value="HTTM"/>
    <property type="match status" value="1"/>
</dbReference>
<evidence type="ECO:0000313" key="8">
    <source>
        <dbReference type="Proteomes" id="UP000236752"/>
    </source>
</evidence>
<dbReference type="OrthoDB" id="128729at2"/>
<evidence type="ECO:0000256" key="3">
    <source>
        <dbReference type="ARBA" id="ARBA00022989"/>
    </source>
</evidence>
<keyword evidence="8" id="KW-1185">Reference proteome</keyword>
<gene>
    <name evidence="7" type="ORF">SAMN04488045_1699</name>
</gene>
<feature type="domain" description="HTTM-like" evidence="6">
    <location>
        <begin position="22"/>
        <end position="297"/>
    </location>
</feature>
<feature type="transmembrane region" description="Helical" evidence="5">
    <location>
        <begin position="140"/>
        <end position="159"/>
    </location>
</feature>
<dbReference type="GO" id="GO:0012505">
    <property type="term" value="C:endomembrane system"/>
    <property type="evidence" value="ECO:0007669"/>
    <property type="project" value="UniProtKB-SubCell"/>
</dbReference>
<dbReference type="InterPro" id="IPR011020">
    <property type="entry name" value="HTTM-like"/>
</dbReference>
<keyword evidence="3 5" id="KW-1133">Transmembrane helix</keyword>
<reference evidence="7 8" key="1">
    <citation type="submission" date="2016-10" db="EMBL/GenBank/DDBJ databases">
        <authorList>
            <person name="de Groot N.N."/>
        </authorList>
    </citation>
    <scope>NUCLEOTIDE SEQUENCE [LARGE SCALE GENOMIC DNA]</scope>
    <source>
        <strain evidence="7 8">DSM 26915</strain>
    </source>
</reference>
<dbReference type="Proteomes" id="UP000236752">
    <property type="component" value="Unassembled WGS sequence"/>
</dbReference>
<proteinExistence type="predicted"/>
<dbReference type="PANTHER" id="PTHR39535">
    <property type="entry name" value="SPORULATION-DELAYING PROTEIN SDPB"/>
    <property type="match status" value="1"/>
</dbReference>
<dbReference type="PANTHER" id="PTHR39535:SF2">
    <property type="entry name" value="HTTM DOMAIN-CONTAINING PROTEIN"/>
    <property type="match status" value="1"/>
</dbReference>
<feature type="transmembrane region" description="Helical" evidence="5">
    <location>
        <begin position="86"/>
        <end position="104"/>
    </location>
</feature>
<dbReference type="RefSeq" id="WP_103910011.1">
    <property type="nucleotide sequence ID" value="NZ_FNUZ01000002.1"/>
</dbReference>
<evidence type="ECO:0000313" key="7">
    <source>
        <dbReference type="EMBL" id="SEG06273.1"/>
    </source>
</evidence>
<feature type="transmembrane region" description="Helical" evidence="5">
    <location>
        <begin position="262"/>
        <end position="283"/>
    </location>
</feature>
<feature type="transmembrane region" description="Helical" evidence="5">
    <location>
        <begin position="228"/>
        <end position="250"/>
    </location>
</feature>
<name>A0A1H5X3Y8_9RHOB</name>
<keyword evidence="4 5" id="KW-0472">Membrane</keyword>
<dbReference type="InterPro" id="IPR052964">
    <property type="entry name" value="Sporulation_signal_mat"/>
</dbReference>
<protein>
    <submittedName>
        <fullName evidence="7">Vitamin K-dependent gamma-carboxylase</fullName>
    </submittedName>
</protein>
<accession>A0A1H5X3Y8</accession>
<feature type="transmembrane region" description="Helical" evidence="5">
    <location>
        <begin position="171"/>
        <end position="193"/>
    </location>
</feature>
<dbReference type="AlphaFoldDB" id="A0A1H5X3Y8"/>
<feature type="transmembrane region" description="Helical" evidence="5">
    <location>
        <begin position="436"/>
        <end position="454"/>
    </location>
</feature>
<evidence type="ECO:0000256" key="4">
    <source>
        <dbReference type="ARBA" id="ARBA00023136"/>
    </source>
</evidence>
<sequence length="585" mass="66889">MSEALQSNAKPSGFFDVRVRPLISIDFRSLAAFRILASLTMLYVCAVLYPDLITFYSNSGLLSTELLSAYYPHHRFSLLTIFHSDVFIYVVWFGLVASSCSLLLGYRSRTSAAICFILYLSFAGRNPVLNQGGDVLHPLLLFWAIFLPTGRVFGIDGALEKDRNTFEAPSILSIATVGLLMQVLYVYVFGALLKTGSYWVPNGQAILIAMHLDTFATDASHFARQFPIILGLLTFFVFYLELFAPLILFFPDKKQRVRAVGLALIVIMHFGFRTFLSIGHFWLSSLSSLMTYIPTRIWDSVCEKYWKAEQRKIRLYYDRDCGFCLKTCLLLREFFLPHNVFIGPAQDDPVIGEILVREDSWVVVTPDGEHKLRWDALVYVTNQSILMRPFWLIAYLIKKIGIGALAYNAIGKNRRGFSKFTAFFLPFRKARLKNNILVNTGLCIVIALCFLWNLDQNKPRAERSDAWGVIKPAMSRTGFTQRWNMFAPHPAFTDGYPIIRLSGDLGQNQYYTLSGAFSETWEHPERLQAYFPSYRWRKYFNRIAKFGAERRELMFGRYANILCGSLLEDPSALPFLPVSISIDWA</sequence>
<comment type="subcellular location">
    <subcellularLocation>
        <location evidence="1">Endomembrane system</location>
        <topology evidence="1">Multi-pass membrane protein</topology>
    </subcellularLocation>
</comment>
<evidence type="ECO:0000256" key="5">
    <source>
        <dbReference type="SAM" id="Phobius"/>
    </source>
</evidence>
<feature type="transmembrane region" description="Helical" evidence="5">
    <location>
        <begin position="30"/>
        <end position="49"/>
    </location>
</feature>